<organism evidence="3 4">
    <name type="scientific">Desulfuromonas versatilis</name>
    <dbReference type="NCBI Taxonomy" id="2802975"/>
    <lineage>
        <taxon>Bacteria</taxon>
        <taxon>Pseudomonadati</taxon>
        <taxon>Thermodesulfobacteriota</taxon>
        <taxon>Desulfuromonadia</taxon>
        <taxon>Desulfuromonadales</taxon>
        <taxon>Desulfuromonadaceae</taxon>
        <taxon>Desulfuromonas</taxon>
    </lineage>
</organism>
<evidence type="ECO:0000259" key="2">
    <source>
        <dbReference type="Pfam" id="PF01551"/>
    </source>
</evidence>
<keyword evidence="4" id="KW-1185">Reference proteome</keyword>
<evidence type="ECO:0000313" key="3">
    <source>
        <dbReference type="EMBL" id="BCR05759.1"/>
    </source>
</evidence>
<evidence type="ECO:0000313" key="4">
    <source>
        <dbReference type="Proteomes" id="UP001319827"/>
    </source>
</evidence>
<protein>
    <submittedName>
        <fullName evidence="3">Peptidase M23</fullName>
    </submittedName>
</protein>
<dbReference type="CDD" id="cd12797">
    <property type="entry name" value="M23_peptidase"/>
    <property type="match status" value="1"/>
</dbReference>
<feature type="domain" description="M23ase beta-sheet core" evidence="2">
    <location>
        <begin position="273"/>
        <end position="363"/>
    </location>
</feature>
<feature type="coiled-coil region" evidence="1">
    <location>
        <begin position="145"/>
        <end position="182"/>
    </location>
</feature>
<dbReference type="SUPFAM" id="SSF51261">
    <property type="entry name" value="Duplicated hybrid motif"/>
    <property type="match status" value="1"/>
</dbReference>
<accession>A0ABM8HXC3</accession>
<dbReference type="Pfam" id="PF01551">
    <property type="entry name" value="Peptidase_M23"/>
    <property type="match status" value="1"/>
</dbReference>
<dbReference type="EMBL" id="AP024355">
    <property type="protein sequence ID" value="BCR05759.1"/>
    <property type="molecule type" value="Genomic_DNA"/>
</dbReference>
<feature type="coiled-coil region" evidence="1">
    <location>
        <begin position="15"/>
        <end position="84"/>
    </location>
</feature>
<dbReference type="InterPro" id="IPR050570">
    <property type="entry name" value="Cell_wall_metabolism_enzyme"/>
</dbReference>
<name>A0ABM8HXC3_9BACT</name>
<dbReference type="PANTHER" id="PTHR21666:SF270">
    <property type="entry name" value="MUREIN HYDROLASE ACTIVATOR ENVC"/>
    <property type="match status" value="1"/>
</dbReference>
<dbReference type="Gene3D" id="2.70.70.10">
    <property type="entry name" value="Glucose Permease (Domain IIA)"/>
    <property type="match status" value="1"/>
</dbReference>
<dbReference type="Gene3D" id="6.10.250.3150">
    <property type="match status" value="1"/>
</dbReference>
<dbReference type="Proteomes" id="UP001319827">
    <property type="component" value="Chromosome"/>
</dbReference>
<reference evidence="3 4" key="2">
    <citation type="journal article" date="2021" name="Int. J. Syst. Evol. Microbiol.">
        <title>Isolation and Polyphasic Characterization of Desulfuromonas versatilis sp. Nov., an Electrogenic Bacteria Capable of Versatile Metabolism Isolated from a Graphene Oxide-Reducing Enrichment Culture.</title>
        <authorList>
            <person name="Xie L."/>
            <person name="Yoshida N."/>
            <person name="Ishii S."/>
            <person name="Meng L."/>
        </authorList>
    </citation>
    <scope>NUCLEOTIDE SEQUENCE [LARGE SCALE GENOMIC DNA]</scope>
    <source>
        <strain evidence="3 4">NIT-T3</strain>
    </source>
</reference>
<keyword evidence="1" id="KW-0175">Coiled coil</keyword>
<dbReference type="RefSeq" id="WP_221249163.1">
    <property type="nucleotide sequence ID" value="NZ_AP024355.1"/>
</dbReference>
<evidence type="ECO:0000256" key="1">
    <source>
        <dbReference type="SAM" id="Coils"/>
    </source>
</evidence>
<gene>
    <name evidence="3" type="ORF">DESUT3_28280</name>
</gene>
<dbReference type="PANTHER" id="PTHR21666">
    <property type="entry name" value="PEPTIDASE-RELATED"/>
    <property type="match status" value="1"/>
</dbReference>
<dbReference type="InterPro" id="IPR011055">
    <property type="entry name" value="Dup_hybrid_motif"/>
</dbReference>
<sequence length="370" mass="41507">MAILLSVSGSWGEKLDESRKTLEDIQRRIEETSRQLEKKQVEKGKLAEDLKTVDRELDKLTQRVSTLNRQIDSLAQDARKQEALVGQARRDIAGIEARVRQRLVVLYKRGEGGGMRMLLAGESPQRLAEDYIYWGRIVRRDRELMAEYRQQLGKLQASLQQLEQLRRQQQAALDERTAEQQTLQKASRLKADLLARVRKDEASLSGQLGELRERAKRLGSLIKKLESDRPREYSEKSGVFGALKGRLPWPVKGPVKVGFGTGRHPELGTMFESNGIEIATAVDQPIAAVAAGRVAFANWFKGYGNLLIVDHGDSFFTLYAHASRLNKKVGDRVAAGETVGASGFEGSRTVYFEIRKGGAPQDPQAWLVKR</sequence>
<dbReference type="InterPro" id="IPR016047">
    <property type="entry name" value="M23ase_b-sheet_dom"/>
</dbReference>
<proteinExistence type="predicted"/>
<reference evidence="3 4" key="1">
    <citation type="journal article" date="2016" name="C (Basel)">
        <title>Selective Growth of and Electricity Production by Marine Exoelectrogenic Bacteria in Self-Aggregated Hydrogel of Microbially Reduced Graphene Oxide.</title>
        <authorList>
            <person name="Yoshida N."/>
            <person name="Goto Y."/>
            <person name="Miyata Y."/>
        </authorList>
    </citation>
    <scope>NUCLEOTIDE SEQUENCE [LARGE SCALE GENOMIC DNA]</scope>
    <source>
        <strain evidence="3 4">NIT-T3</strain>
    </source>
</reference>